<dbReference type="InterPro" id="IPR050196">
    <property type="entry name" value="Cytochrome_P450_Monoox"/>
</dbReference>
<keyword evidence="6" id="KW-0408">Iron</keyword>
<comment type="similarity">
    <text evidence="2">Belongs to the cytochrome P450 family.</text>
</comment>
<dbReference type="PRINTS" id="PR00464">
    <property type="entry name" value="EP450II"/>
</dbReference>
<reference evidence="10" key="1">
    <citation type="submission" date="2017-02" db="UniProtKB">
        <authorList>
            <consortium name="WormBaseParasite"/>
        </authorList>
    </citation>
    <scope>IDENTIFICATION</scope>
</reference>
<accession>A0A0M3K715</accession>
<evidence type="ECO:0000256" key="1">
    <source>
        <dbReference type="ARBA" id="ARBA00001971"/>
    </source>
</evidence>
<dbReference type="GO" id="GO:0016705">
    <property type="term" value="F:oxidoreductase activity, acting on paired donors, with incorporation or reduction of molecular oxygen"/>
    <property type="evidence" value="ECO:0007669"/>
    <property type="project" value="InterPro"/>
</dbReference>
<keyword evidence="9" id="KW-1185">Reference proteome</keyword>
<name>A0A0M3K715_ANISI</name>
<evidence type="ECO:0000256" key="2">
    <source>
        <dbReference type="ARBA" id="ARBA00010617"/>
    </source>
</evidence>
<reference evidence="8 9" key="2">
    <citation type="submission" date="2018-11" db="EMBL/GenBank/DDBJ databases">
        <authorList>
            <consortium name="Pathogen Informatics"/>
        </authorList>
    </citation>
    <scope>NUCLEOTIDE SEQUENCE [LARGE SCALE GENOMIC DNA]</scope>
</reference>
<dbReference type="EMBL" id="UYRR01032861">
    <property type="protein sequence ID" value="VDK57018.1"/>
    <property type="molecule type" value="Genomic_DNA"/>
</dbReference>
<gene>
    <name evidence="8" type="ORF">ASIM_LOCUS16163</name>
</gene>
<evidence type="ECO:0000256" key="7">
    <source>
        <dbReference type="ARBA" id="ARBA00023033"/>
    </source>
</evidence>
<dbReference type="InterPro" id="IPR001128">
    <property type="entry name" value="Cyt_P450"/>
</dbReference>
<dbReference type="GO" id="GO:0020037">
    <property type="term" value="F:heme binding"/>
    <property type="evidence" value="ECO:0007669"/>
    <property type="project" value="InterPro"/>
</dbReference>
<evidence type="ECO:0000313" key="8">
    <source>
        <dbReference type="EMBL" id="VDK57018.1"/>
    </source>
</evidence>
<dbReference type="InterPro" id="IPR002402">
    <property type="entry name" value="Cyt_P450_E_grp-II"/>
</dbReference>
<dbReference type="PANTHER" id="PTHR24291">
    <property type="entry name" value="CYTOCHROME P450 FAMILY 4"/>
    <property type="match status" value="1"/>
</dbReference>
<dbReference type="Proteomes" id="UP000267096">
    <property type="component" value="Unassembled WGS sequence"/>
</dbReference>
<dbReference type="Pfam" id="PF00067">
    <property type="entry name" value="p450"/>
    <property type="match status" value="1"/>
</dbReference>
<sequence>MLSIILLAVIALLYTVIYWKHSVEYVKKKWRFIKLMNALPGPSAMTILKEISKLSLDPESETWYKFRRILTPAFHFNILNKYIEGFNEQSKILTEKLEKHCGTGETFDILPMLRLFGLDVIAETAMGVSLNAQSGQNAEYSISLAKLFNLMWAKTYYPWFWFAAIRWLYGYDQKVENVCNVCKSITMKIFQKKKKEWEAFKNQPSAEDVSGSGKKRLPFLELLFSVRDEYNLSDEDIKCQVDMFMSTG</sequence>
<dbReference type="SUPFAM" id="SSF48264">
    <property type="entry name" value="Cytochrome P450"/>
    <property type="match status" value="1"/>
</dbReference>
<keyword evidence="7" id="KW-0503">Monooxygenase</keyword>
<dbReference type="GO" id="GO:0004497">
    <property type="term" value="F:monooxygenase activity"/>
    <property type="evidence" value="ECO:0007669"/>
    <property type="project" value="UniProtKB-KW"/>
</dbReference>
<keyword evidence="4" id="KW-0479">Metal-binding</keyword>
<organism evidence="10">
    <name type="scientific">Anisakis simplex</name>
    <name type="common">Herring worm</name>
    <dbReference type="NCBI Taxonomy" id="6269"/>
    <lineage>
        <taxon>Eukaryota</taxon>
        <taxon>Metazoa</taxon>
        <taxon>Ecdysozoa</taxon>
        <taxon>Nematoda</taxon>
        <taxon>Chromadorea</taxon>
        <taxon>Rhabditida</taxon>
        <taxon>Spirurina</taxon>
        <taxon>Ascaridomorpha</taxon>
        <taxon>Ascaridoidea</taxon>
        <taxon>Anisakidae</taxon>
        <taxon>Anisakis</taxon>
        <taxon>Anisakis simplex complex</taxon>
    </lineage>
</organism>
<dbReference type="PANTHER" id="PTHR24291:SF146">
    <property type="entry name" value="CYTOCHROME P450"/>
    <property type="match status" value="1"/>
</dbReference>
<dbReference type="WBParaSite" id="ASIM_0001675601-mRNA-1">
    <property type="protein sequence ID" value="ASIM_0001675601-mRNA-1"/>
    <property type="gene ID" value="ASIM_0001675601"/>
</dbReference>
<dbReference type="InterPro" id="IPR036396">
    <property type="entry name" value="Cyt_P450_sf"/>
</dbReference>
<evidence type="ECO:0000256" key="4">
    <source>
        <dbReference type="ARBA" id="ARBA00022723"/>
    </source>
</evidence>
<dbReference type="Gene3D" id="1.10.630.10">
    <property type="entry name" value="Cytochrome P450"/>
    <property type="match status" value="1"/>
</dbReference>
<dbReference type="AlphaFoldDB" id="A0A0M3K715"/>
<proteinExistence type="inferred from homology"/>
<evidence type="ECO:0000256" key="6">
    <source>
        <dbReference type="ARBA" id="ARBA00023004"/>
    </source>
</evidence>
<keyword evidence="5" id="KW-0560">Oxidoreductase</keyword>
<evidence type="ECO:0000313" key="10">
    <source>
        <dbReference type="WBParaSite" id="ASIM_0001675601-mRNA-1"/>
    </source>
</evidence>
<keyword evidence="3" id="KW-0349">Heme</keyword>
<dbReference type="OrthoDB" id="1470350at2759"/>
<evidence type="ECO:0000256" key="3">
    <source>
        <dbReference type="ARBA" id="ARBA00022617"/>
    </source>
</evidence>
<protein>
    <submittedName>
        <fullName evidence="10">Cytochrome P450 4V2 (inferred by orthology to a human protein)</fullName>
    </submittedName>
</protein>
<comment type="cofactor">
    <cofactor evidence="1">
        <name>heme</name>
        <dbReference type="ChEBI" id="CHEBI:30413"/>
    </cofactor>
</comment>
<dbReference type="GO" id="GO:0005506">
    <property type="term" value="F:iron ion binding"/>
    <property type="evidence" value="ECO:0007669"/>
    <property type="project" value="InterPro"/>
</dbReference>
<evidence type="ECO:0000313" key="9">
    <source>
        <dbReference type="Proteomes" id="UP000267096"/>
    </source>
</evidence>
<evidence type="ECO:0000256" key="5">
    <source>
        <dbReference type="ARBA" id="ARBA00023002"/>
    </source>
</evidence>